<dbReference type="InterPro" id="IPR036280">
    <property type="entry name" value="Multihaem_cyt_sf"/>
</dbReference>
<protein>
    <recommendedName>
        <fullName evidence="4">Cytochrome c7-like domain-containing protein</fullName>
    </recommendedName>
</protein>
<proteinExistence type="predicted"/>
<gene>
    <name evidence="2" type="ORF">HZA61_06680</name>
</gene>
<dbReference type="InterPro" id="IPR051829">
    <property type="entry name" value="Multiheme_Cytochr_ET"/>
</dbReference>
<keyword evidence="1" id="KW-0732">Signal</keyword>
<name>A0A933SCG5_UNCEI</name>
<evidence type="ECO:0000313" key="3">
    <source>
        <dbReference type="Proteomes" id="UP000696931"/>
    </source>
</evidence>
<dbReference type="PANTHER" id="PTHR35038">
    <property type="entry name" value="DISSIMILATORY SULFITE REDUCTASE SIRA"/>
    <property type="match status" value="1"/>
</dbReference>
<sequence length="1019" mass="106436">MKHVWPKLLSWIGPVALALAVLFVALRGEPLQAAGATPVENPHGSFKQECELCHSSADWRTLRLSARFDHGRYGFPLEAAHASAACTSCHQTLDFTRAQTVCASCHTDPHRGEMGTECARCHGARSFTDRAPMIRAHEMTKFPLNGAHAVVECESCHRPAAQGQMQFVGTAIECRACHEADYRATRSPDHVAQGFPTDCRGCHSAQVWTTATFDHSRTAFPLTGAHVTQECASCHTGGNFAAADPACASCHTAQYQSATPDHGAAGFPASQCATCHNTTSFAGGTFNHGATRFALTGAHGATACLSCHADGVYHGKPTDCASCHELQYSSATPSHAGAGFSAAQCASCHGTVTWSGGRFDHAATSFALTGAHQATTCNSCHSDDVFNGKPAQCETCHALDYANATPNHPASGFPASLCTTCHNTVTFAGATFNHSNTSFALTGAHQAVGCNSCHSDGIFDGKPTACYSCHQADYSGAAVNHAAAGFQSSACTSCHNTTRWTGATFNHTTLTSFALTGAHVAAACNDCHSDNVFHTKPTACYSCHAADYAAATPNHPAAGFSTASCANCHNTTTFTGATFNHNTNTSFPLTGAHQAAACTSCHSDGVYNGKPTDCASCHMADYNAATPNHATSGFPASTCANCHNTTTFTGATFNHSTNTSFPLTGAHQTVTCNSCHSDGVYDGKPTACQSCHMSDYSGAPINHTAAGFAASACATCHTTTTWANAPYNHSATSFPLTGSHVSATCVSCHSNGVFNNHAMDCASCHMTDYDAAVPNHVTSGFAAASCANCHNTTTFTGATFDHNTNTRFALTGAHQAVSCNSCHGDGVYAGRSMACYSCHQADYTAAVPTHTATSFPTSACGSCHTTTAWAGATFNHATTSFPLTGAHVAATCNSCHSDGVYDGKPTACLSCHQTDWNTSVPNHAAAGFNAAQCTTCHNTTAWAGAKMLSHDTLRFKIYTGRHSTRWRDCTDCHKNPAVFSTVTCLGCHPHDSKTQTDSNHGGVSGYTYTPTSCFGCHHS</sequence>
<dbReference type="EMBL" id="JACRIW010000043">
    <property type="protein sequence ID" value="MBI5169155.1"/>
    <property type="molecule type" value="Genomic_DNA"/>
</dbReference>
<evidence type="ECO:0008006" key="4">
    <source>
        <dbReference type="Google" id="ProtNLM"/>
    </source>
</evidence>
<reference evidence="2" key="1">
    <citation type="submission" date="2020-07" db="EMBL/GenBank/DDBJ databases">
        <title>Huge and variable diversity of episymbiotic CPR bacteria and DPANN archaea in groundwater ecosystems.</title>
        <authorList>
            <person name="He C.Y."/>
            <person name="Keren R."/>
            <person name="Whittaker M."/>
            <person name="Farag I.F."/>
            <person name="Doudna J."/>
            <person name="Cate J.H.D."/>
            <person name="Banfield J.F."/>
        </authorList>
    </citation>
    <scope>NUCLEOTIDE SEQUENCE</scope>
    <source>
        <strain evidence="2">NC_groundwater_1813_Pr3_B-0.1um_71_17</strain>
    </source>
</reference>
<evidence type="ECO:0000256" key="1">
    <source>
        <dbReference type="ARBA" id="ARBA00022729"/>
    </source>
</evidence>
<organism evidence="2 3">
    <name type="scientific">Eiseniibacteriota bacterium</name>
    <dbReference type="NCBI Taxonomy" id="2212470"/>
    <lineage>
        <taxon>Bacteria</taxon>
        <taxon>Candidatus Eiseniibacteriota</taxon>
    </lineage>
</organism>
<dbReference type="Proteomes" id="UP000696931">
    <property type="component" value="Unassembled WGS sequence"/>
</dbReference>
<dbReference type="AlphaFoldDB" id="A0A933SCG5"/>
<evidence type="ECO:0000313" key="2">
    <source>
        <dbReference type="EMBL" id="MBI5169155.1"/>
    </source>
</evidence>
<dbReference type="PANTHER" id="PTHR35038:SF6">
    <property type="entry name" value="SURFACE LOCALIZED DECAHEME CYTOCHROME C LIPOPROTEIN"/>
    <property type="match status" value="1"/>
</dbReference>
<dbReference type="SUPFAM" id="SSF48695">
    <property type="entry name" value="Multiheme cytochromes"/>
    <property type="match status" value="4"/>
</dbReference>
<comment type="caution">
    <text evidence="2">The sequence shown here is derived from an EMBL/GenBank/DDBJ whole genome shotgun (WGS) entry which is preliminary data.</text>
</comment>
<accession>A0A933SCG5</accession>
<dbReference type="Gene3D" id="3.90.10.10">
    <property type="entry name" value="Cytochrome C3"/>
    <property type="match status" value="12"/>
</dbReference>
<dbReference type="GO" id="GO:0016491">
    <property type="term" value="F:oxidoreductase activity"/>
    <property type="evidence" value="ECO:0007669"/>
    <property type="project" value="TreeGrafter"/>
</dbReference>